<accession>A0ABV9EGI7</accession>
<dbReference type="HAMAP" id="MF_00685">
    <property type="entry name" value="GlgB"/>
    <property type="match status" value="1"/>
</dbReference>
<evidence type="ECO:0000256" key="1">
    <source>
        <dbReference type="ARBA" id="ARBA00000826"/>
    </source>
</evidence>
<evidence type="ECO:0000256" key="10">
    <source>
        <dbReference type="SAM" id="MobiDB-lite"/>
    </source>
</evidence>
<dbReference type="PANTHER" id="PTHR43651:SF3">
    <property type="entry name" value="1,4-ALPHA-GLUCAN-BRANCHING ENZYME"/>
    <property type="match status" value="1"/>
</dbReference>
<dbReference type="SUPFAM" id="SSF51445">
    <property type="entry name" value="(Trans)glycosidases"/>
    <property type="match status" value="1"/>
</dbReference>
<dbReference type="EMBL" id="JBHSFN010000011">
    <property type="protein sequence ID" value="MFC4588278.1"/>
    <property type="molecule type" value="Genomic_DNA"/>
</dbReference>
<dbReference type="NCBIfam" id="NF003811">
    <property type="entry name" value="PRK05402.1"/>
    <property type="match status" value="1"/>
</dbReference>
<evidence type="ECO:0000256" key="6">
    <source>
        <dbReference type="ARBA" id="ARBA00022679"/>
    </source>
</evidence>
<reference evidence="13" key="1">
    <citation type="journal article" date="2019" name="Int. J. Syst. Evol. Microbiol.">
        <title>The Global Catalogue of Microorganisms (GCM) 10K type strain sequencing project: providing services to taxonomists for standard genome sequencing and annotation.</title>
        <authorList>
            <consortium name="The Broad Institute Genomics Platform"/>
            <consortium name="The Broad Institute Genome Sequencing Center for Infectious Disease"/>
            <person name="Wu L."/>
            <person name="Ma J."/>
        </authorList>
    </citation>
    <scope>NUCLEOTIDE SEQUENCE [LARGE SCALE GENOMIC DNA]</scope>
    <source>
        <strain evidence="13">CCUG 49560</strain>
    </source>
</reference>
<dbReference type="RefSeq" id="WP_262848019.1">
    <property type="nucleotide sequence ID" value="NZ_JANZYP010000069.1"/>
</dbReference>
<feature type="domain" description="Glycosyl hydrolase family 13 catalytic" evidence="11">
    <location>
        <begin position="244"/>
        <end position="595"/>
    </location>
</feature>
<dbReference type="PANTHER" id="PTHR43651">
    <property type="entry name" value="1,4-ALPHA-GLUCAN-BRANCHING ENZYME"/>
    <property type="match status" value="1"/>
</dbReference>
<sequence>MNADTDLNRLAGGAHHDPHSVLGAHLTRDGLTVRALKPLAEKVELVLDTGTHEMPHEAYGIFTITLPGIDKIPAYRVRVTYAGAEPYETSDPYRHWPTLGEIDLHLIGEGRHERLWEVLGARVMRQDDEDGTAFAVWAPNALGVRVEGGFNHWNGAAHPMRSLGRSGVWELFVPGIGEGEHYKFSILGADAVWRSKADPMARRAERAPGTASIVDTSDYAWQDEEWLRRRAARDPMRSPMAAYEVHLGSWRPGLSYEELAVQLVDYVRDMGFTHVEFLPVAEHPFGGSWGYQVTSYYAPTSRFGTPDQFRHLVDRLHDAGIGVLLDWVPAHFPMDEWALARFDGTPLYEHADPRRGEHPEWGTYIFDFGRREVRNFLVANAVYWLKEFHIDGLRVDAVASMLYLDYSRREGEWTPNIYGGRENLDAVALLKEMNAVAYREAPGIVTIAEESTAWPGVSQPVHLGGLGFGFKWNMGWMHDTLAYLHHEPVFRQYHHHQMTFSLMYAYSENFVLPLSHDEVVHGKGSLLGKMPGDEWQRFANLRTLFAFMWAHPGKKLLFMGGEFGQGSEWSEERGLDWWVLDFEPHQGLQQLVRDINRVYAETPAMYSQDHSPRGFQWIDADDAPGNVFSFLRHGDDGSMVACVANFSGQAHENYAIGLPAQGRWDEVINTDAYNYHGSGVGNLGSVEAVAEPWHGLPYSARLTIPPLGALWLRFAGTPQPETSALDATEATITPMDAPPAPAESGASVPDETGAPAPAETGTLVPDENGAPVTGGALVAGEPEETAIAGPTGRVTEENVA</sequence>
<evidence type="ECO:0000256" key="4">
    <source>
        <dbReference type="ARBA" id="ARBA00022600"/>
    </source>
</evidence>
<evidence type="ECO:0000256" key="3">
    <source>
        <dbReference type="ARBA" id="ARBA00009000"/>
    </source>
</evidence>
<dbReference type="PIRSF" id="PIRSF000463">
    <property type="entry name" value="GlgB"/>
    <property type="match status" value="1"/>
</dbReference>
<dbReference type="InterPro" id="IPR014756">
    <property type="entry name" value="Ig_E-set"/>
</dbReference>
<evidence type="ECO:0000259" key="11">
    <source>
        <dbReference type="SMART" id="SM00642"/>
    </source>
</evidence>
<comment type="function">
    <text evidence="9">Catalyzes the formation of the alpha-1,6-glucosidic linkages in glycogen by scission of a 1,4-alpha-linked oligosaccharide from growing alpha-1,4-glucan chains and the subsequent attachment of the oligosaccharide to the alpha-1,6 position.</text>
</comment>
<dbReference type="CDD" id="cd02855">
    <property type="entry name" value="E_set_GBE_prok_N"/>
    <property type="match status" value="1"/>
</dbReference>
<keyword evidence="4 9" id="KW-0321">Glycogen metabolism</keyword>
<dbReference type="InterPro" id="IPR013780">
    <property type="entry name" value="Glyco_hydro_b"/>
</dbReference>
<dbReference type="EC" id="2.4.1.18" evidence="9"/>
<dbReference type="InterPro" id="IPR044143">
    <property type="entry name" value="GlgB_N_E_set_prok"/>
</dbReference>
<feature type="region of interest" description="Disordered" evidence="10">
    <location>
        <begin position="733"/>
        <end position="800"/>
    </location>
</feature>
<keyword evidence="7 9" id="KW-0320">Glycogen biosynthesis</keyword>
<name>A0ABV9EGI7_9ACTN</name>
<comment type="caution">
    <text evidence="12">The sequence shown here is derived from an EMBL/GenBank/DDBJ whole genome shotgun (WGS) entry which is preliminary data.</text>
</comment>
<dbReference type="InterPro" id="IPR037439">
    <property type="entry name" value="Branching_enzy"/>
</dbReference>
<evidence type="ECO:0000313" key="13">
    <source>
        <dbReference type="Proteomes" id="UP001595891"/>
    </source>
</evidence>
<dbReference type="InterPro" id="IPR004193">
    <property type="entry name" value="Glyco_hydro_13_N"/>
</dbReference>
<dbReference type="InterPro" id="IPR006407">
    <property type="entry name" value="GlgB"/>
</dbReference>
<dbReference type="Pfam" id="PF00128">
    <property type="entry name" value="Alpha-amylase"/>
    <property type="match status" value="1"/>
</dbReference>
<dbReference type="InterPro" id="IPR054169">
    <property type="entry name" value="GlgB_N"/>
</dbReference>
<comment type="pathway">
    <text evidence="2 9">Glycan biosynthesis; glycogen biosynthesis.</text>
</comment>
<dbReference type="InterPro" id="IPR006047">
    <property type="entry name" value="GH13_cat_dom"/>
</dbReference>
<evidence type="ECO:0000256" key="7">
    <source>
        <dbReference type="ARBA" id="ARBA00023056"/>
    </source>
</evidence>
<evidence type="ECO:0000256" key="5">
    <source>
        <dbReference type="ARBA" id="ARBA00022676"/>
    </source>
</evidence>
<comment type="catalytic activity">
    <reaction evidence="1 9">
        <text>Transfers a segment of a (1-&gt;4)-alpha-D-glucan chain to a primary hydroxy group in a similar glucan chain.</text>
        <dbReference type="EC" id="2.4.1.18"/>
    </reaction>
</comment>
<protein>
    <recommendedName>
        <fullName evidence="9">1,4-alpha-glucan branching enzyme GlgB</fullName>
        <ecNumber evidence="9">2.4.1.18</ecNumber>
    </recommendedName>
    <alternativeName>
        <fullName evidence="9">1,4-alpha-D-glucan:1,4-alpha-D-glucan 6-glucosyl-transferase</fullName>
    </alternativeName>
    <alternativeName>
        <fullName evidence="9">Alpha-(1-&gt;4)-glucan branching enzyme</fullName>
    </alternativeName>
    <alternativeName>
        <fullName evidence="9">Glycogen branching enzyme</fullName>
        <shortName evidence="9">BE</shortName>
    </alternativeName>
</protein>
<dbReference type="CDD" id="cd11322">
    <property type="entry name" value="AmyAc_Glg_BE"/>
    <property type="match status" value="1"/>
</dbReference>
<feature type="active site" description="Proton donor" evidence="9">
    <location>
        <position position="449"/>
    </location>
</feature>
<dbReference type="InterPro" id="IPR017853">
    <property type="entry name" value="GH"/>
</dbReference>
<evidence type="ECO:0000313" key="12">
    <source>
        <dbReference type="EMBL" id="MFC4588278.1"/>
    </source>
</evidence>
<comment type="similarity">
    <text evidence="3 9">Belongs to the glycosyl hydrolase 13 family. GlgB subfamily.</text>
</comment>
<gene>
    <name evidence="9 12" type="primary">glgB</name>
    <name evidence="12" type="ORF">ACFO8L_19470</name>
</gene>
<dbReference type="NCBIfam" id="TIGR01515">
    <property type="entry name" value="branching_enzym"/>
    <property type="match status" value="1"/>
</dbReference>
<dbReference type="Gene3D" id="2.60.40.1180">
    <property type="entry name" value="Golgi alpha-mannosidase II"/>
    <property type="match status" value="1"/>
</dbReference>
<dbReference type="Pfam" id="PF02806">
    <property type="entry name" value="Alpha-amylase_C"/>
    <property type="match status" value="1"/>
</dbReference>
<organism evidence="12 13">
    <name type="scientific">Sphaerisporangium corydalis</name>
    <dbReference type="NCBI Taxonomy" id="1441875"/>
    <lineage>
        <taxon>Bacteria</taxon>
        <taxon>Bacillati</taxon>
        <taxon>Actinomycetota</taxon>
        <taxon>Actinomycetes</taxon>
        <taxon>Streptosporangiales</taxon>
        <taxon>Streptosporangiaceae</taxon>
        <taxon>Sphaerisporangium</taxon>
    </lineage>
</organism>
<dbReference type="GO" id="GO:0003844">
    <property type="term" value="F:1,4-alpha-glucan branching enzyme activity"/>
    <property type="evidence" value="ECO:0007669"/>
    <property type="project" value="UniProtKB-EC"/>
</dbReference>
<dbReference type="InterPro" id="IPR013783">
    <property type="entry name" value="Ig-like_fold"/>
</dbReference>
<evidence type="ECO:0000256" key="2">
    <source>
        <dbReference type="ARBA" id="ARBA00004964"/>
    </source>
</evidence>
<proteinExistence type="inferred from homology"/>
<dbReference type="Gene3D" id="2.60.40.10">
    <property type="entry name" value="Immunoglobulins"/>
    <property type="match status" value="2"/>
</dbReference>
<keyword evidence="6 9" id="KW-0808">Transferase</keyword>
<dbReference type="InterPro" id="IPR006048">
    <property type="entry name" value="A-amylase/branching_C"/>
</dbReference>
<keyword evidence="8 9" id="KW-0119">Carbohydrate metabolism</keyword>
<evidence type="ECO:0000256" key="8">
    <source>
        <dbReference type="ARBA" id="ARBA00023277"/>
    </source>
</evidence>
<dbReference type="SUPFAM" id="SSF51011">
    <property type="entry name" value="Glycosyl hydrolase domain"/>
    <property type="match status" value="1"/>
</dbReference>
<dbReference type="SUPFAM" id="SSF81296">
    <property type="entry name" value="E set domains"/>
    <property type="match status" value="2"/>
</dbReference>
<keyword evidence="5 9" id="KW-0328">Glycosyltransferase</keyword>
<dbReference type="Pfam" id="PF22019">
    <property type="entry name" value="GlgB_N"/>
    <property type="match status" value="1"/>
</dbReference>
<comment type="subunit">
    <text evidence="9">Monomer.</text>
</comment>
<dbReference type="NCBIfam" id="NF008967">
    <property type="entry name" value="PRK12313.1"/>
    <property type="match status" value="1"/>
</dbReference>
<feature type="active site" description="Nucleophile" evidence="9">
    <location>
        <position position="396"/>
    </location>
</feature>
<evidence type="ECO:0000256" key="9">
    <source>
        <dbReference type="HAMAP-Rule" id="MF_00685"/>
    </source>
</evidence>
<dbReference type="Pfam" id="PF02922">
    <property type="entry name" value="CBM_48"/>
    <property type="match status" value="1"/>
</dbReference>
<keyword evidence="13" id="KW-1185">Reference proteome</keyword>
<dbReference type="Proteomes" id="UP001595891">
    <property type="component" value="Unassembled WGS sequence"/>
</dbReference>
<dbReference type="Gene3D" id="3.20.20.80">
    <property type="entry name" value="Glycosidases"/>
    <property type="match status" value="1"/>
</dbReference>
<dbReference type="SMART" id="SM00642">
    <property type="entry name" value="Aamy"/>
    <property type="match status" value="1"/>
</dbReference>